<sequence>MPVVIRNGTILANPQTKKEIEIATFDSEALYAIRQILQGYKLSGFVTSYMDGKEIRYYSKDNMNEGFCQYVTEHSDDERLRAVQSEQEMFEGDVCYFTFIDKPDELDRVAGQLRQSKEWTCIYQQDQYSSDYWLEICPKDASKASAIQKIMRRYDFDTLIVFGDSLNDLSMFEVADAAYAVENAMEEVKAKATAVILSNEDDGVAQWIEKDFKK</sequence>
<reference evidence="1" key="1">
    <citation type="submission" date="2019-08" db="EMBL/GenBank/DDBJ databases">
        <authorList>
            <person name="Kucharzyk K."/>
            <person name="Murdoch R.W."/>
            <person name="Higgins S."/>
            <person name="Loffler F."/>
        </authorList>
    </citation>
    <scope>NUCLEOTIDE SEQUENCE</scope>
</reference>
<dbReference type="EMBL" id="VSSQ01050722">
    <property type="protein sequence ID" value="MPN04801.1"/>
    <property type="molecule type" value="Genomic_DNA"/>
</dbReference>
<dbReference type="GO" id="GO:0000287">
    <property type="term" value="F:magnesium ion binding"/>
    <property type="evidence" value="ECO:0007669"/>
    <property type="project" value="TreeGrafter"/>
</dbReference>
<dbReference type="Gene3D" id="3.40.50.1000">
    <property type="entry name" value="HAD superfamily/HAD-like"/>
    <property type="match status" value="1"/>
</dbReference>
<dbReference type="Gene3D" id="3.30.1240.10">
    <property type="match status" value="1"/>
</dbReference>
<gene>
    <name evidence="1" type="ORF">SDC9_152049</name>
</gene>
<dbReference type="Pfam" id="PF08282">
    <property type="entry name" value="Hydrolase_3"/>
    <property type="match status" value="1"/>
</dbReference>
<protein>
    <submittedName>
        <fullName evidence="1">Uncharacterized protein</fullName>
    </submittedName>
</protein>
<evidence type="ECO:0000313" key="1">
    <source>
        <dbReference type="EMBL" id="MPN04801.1"/>
    </source>
</evidence>
<dbReference type="InterPro" id="IPR023214">
    <property type="entry name" value="HAD_sf"/>
</dbReference>
<dbReference type="AlphaFoldDB" id="A0A645ES12"/>
<dbReference type="PANTHER" id="PTHR10000">
    <property type="entry name" value="PHOSPHOSERINE PHOSPHATASE"/>
    <property type="match status" value="1"/>
</dbReference>
<proteinExistence type="predicted"/>
<dbReference type="InterPro" id="IPR006379">
    <property type="entry name" value="HAD-SF_hydro_IIB"/>
</dbReference>
<dbReference type="GO" id="GO:0016791">
    <property type="term" value="F:phosphatase activity"/>
    <property type="evidence" value="ECO:0007669"/>
    <property type="project" value="TreeGrafter"/>
</dbReference>
<dbReference type="InterPro" id="IPR036412">
    <property type="entry name" value="HAD-like_sf"/>
</dbReference>
<organism evidence="1">
    <name type="scientific">bioreactor metagenome</name>
    <dbReference type="NCBI Taxonomy" id="1076179"/>
    <lineage>
        <taxon>unclassified sequences</taxon>
        <taxon>metagenomes</taxon>
        <taxon>ecological metagenomes</taxon>
    </lineage>
</organism>
<dbReference type="GO" id="GO:0005829">
    <property type="term" value="C:cytosol"/>
    <property type="evidence" value="ECO:0007669"/>
    <property type="project" value="TreeGrafter"/>
</dbReference>
<dbReference type="NCBIfam" id="TIGR01484">
    <property type="entry name" value="HAD-SF-IIB"/>
    <property type="match status" value="1"/>
</dbReference>
<comment type="caution">
    <text evidence="1">The sequence shown here is derived from an EMBL/GenBank/DDBJ whole genome shotgun (WGS) entry which is preliminary data.</text>
</comment>
<accession>A0A645ES12</accession>
<dbReference type="PANTHER" id="PTHR10000:SF8">
    <property type="entry name" value="HAD SUPERFAMILY HYDROLASE-LIKE, TYPE 3"/>
    <property type="match status" value="1"/>
</dbReference>
<name>A0A645ES12_9ZZZZ</name>
<dbReference type="SUPFAM" id="SSF56784">
    <property type="entry name" value="HAD-like"/>
    <property type="match status" value="1"/>
</dbReference>